<proteinExistence type="predicted"/>
<protein>
    <submittedName>
        <fullName evidence="1">(northern house mosquito) hypothetical protein</fullName>
    </submittedName>
</protein>
<accession>A0A8D8GA36</accession>
<dbReference type="AlphaFoldDB" id="A0A8D8GA36"/>
<name>A0A8D8GA36_CULPI</name>
<sequence length="116" mass="13679">MMANHLTDSMYFFLLSFSRSGLQIDQKRVRPNRKKKYVKILPSSAIHTQHPHTHPYAPDTLIHSNRHNTVYVARLIHKNAQIRTHKQFTNSSSRRIRREVSPLGRTCPNRLEHWAT</sequence>
<reference evidence="1" key="1">
    <citation type="submission" date="2021-05" db="EMBL/GenBank/DDBJ databases">
        <authorList>
            <person name="Alioto T."/>
            <person name="Alioto T."/>
            <person name="Gomez Garrido J."/>
        </authorList>
    </citation>
    <scope>NUCLEOTIDE SEQUENCE</scope>
</reference>
<dbReference type="EMBL" id="HBUE01137081">
    <property type="protein sequence ID" value="CAG6499139.1"/>
    <property type="molecule type" value="Transcribed_RNA"/>
</dbReference>
<organism evidence="1">
    <name type="scientific">Culex pipiens</name>
    <name type="common">House mosquito</name>
    <dbReference type="NCBI Taxonomy" id="7175"/>
    <lineage>
        <taxon>Eukaryota</taxon>
        <taxon>Metazoa</taxon>
        <taxon>Ecdysozoa</taxon>
        <taxon>Arthropoda</taxon>
        <taxon>Hexapoda</taxon>
        <taxon>Insecta</taxon>
        <taxon>Pterygota</taxon>
        <taxon>Neoptera</taxon>
        <taxon>Endopterygota</taxon>
        <taxon>Diptera</taxon>
        <taxon>Nematocera</taxon>
        <taxon>Culicoidea</taxon>
        <taxon>Culicidae</taxon>
        <taxon>Culicinae</taxon>
        <taxon>Culicini</taxon>
        <taxon>Culex</taxon>
        <taxon>Culex</taxon>
    </lineage>
</organism>
<evidence type="ECO:0000313" key="1">
    <source>
        <dbReference type="EMBL" id="CAG6499139.1"/>
    </source>
</evidence>